<evidence type="ECO:0000256" key="1">
    <source>
        <dbReference type="ARBA" id="ARBA00022833"/>
    </source>
</evidence>
<name>A0A1I4MTP1_9BACI</name>
<dbReference type="SMART" id="SM00849">
    <property type="entry name" value="Lactamase_B"/>
    <property type="match status" value="1"/>
</dbReference>
<dbReference type="SUPFAM" id="SSF56281">
    <property type="entry name" value="Metallo-hydrolase/oxidoreductase"/>
    <property type="match status" value="1"/>
</dbReference>
<dbReference type="OrthoDB" id="9794898at2"/>
<dbReference type="Gene3D" id="3.60.15.10">
    <property type="entry name" value="Ribonuclease Z/Hydroxyacylglutathione hydrolase-like"/>
    <property type="match status" value="1"/>
</dbReference>
<evidence type="ECO:0000313" key="4">
    <source>
        <dbReference type="Proteomes" id="UP000199668"/>
    </source>
</evidence>
<keyword evidence="1" id="KW-0862">Zinc</keyword>
<dbReference type="InterPro" id="IPR001279">
    <property type="entry name" value="Metallo-B-lactamas"/>
</dbReference>
<dbReference type="CDD" id="cd07716">
    <property type="entry name" value="RNaseZ_short-form-like_MBL-fold"/>
    <property type="match status" value="1"/>
</dbReference>
<protein>
    <submittedName>
        <fullName evidence="3">Ribonuclease BN, tRNA processing enzyme</fullName>
    </submittedName>
</protein>
<feature type="domain" description="Metallo-beta-lactamase" evidence="2">
    <location>
        <begin position="18"/>
        <end position="190"/>
    </location>
</feature>
<dbReference type="STRING" id="266892.SAMN04488054_11357"/>
<dbReference type="RefSeq" id="WP_090927113.1">
    <property type="nucleotide sequence ID" value="NZ_FOTY01000013.1"/>
</dbReference>
<keyword evidence="4" id="KW-1185">Reference proteome</keyword>
<proteinExistence type="predicted"/>
<dbReference type="Pfam" id="PF12706">
    <property type="entry name" value="Lactamase_B_2"/>
    <property type="match status" value="1"/>
</dbReference>
<gene>
    <name evidence="3" type="ORF">SAMN04488054_11357</name>
</gene>
<dbReference type="AlphaFoldDB" id="A0A1I4MTP1"/>
<dbReference type="InterPro" id="IPR036866">
    <property type="entry name" value="RibonucZ/Hydroxyglut_hydro"/>
</dbReference>
<dbReference type="Proteomes" id="UP000199668">
    <property type="component" value="Unassembled WGS sequence"/>
</dbReference>
<evidence type="ECO:0000259" key="2">
    <source>
        <dbReference type="SMART" id="SM00849"/>
    </source>
</evidence>
<dbReference type="PANTHER" id="PTHR46018:SF4">
    <property type="entry name" value="METALLO-HYDROLASE YHFI-RELATED"/>
    <property type="match status" value="1"/>
</dbReference>
<reference evidence="3 4" key="1">
    <citation type="submission" date="2016-10" db="EMBL/GenBank/DDBJ databases">
        <authorList>
            <person name="de Groot N.N."/>
        </authorList>
    </citation>
    <scope>NUCLEOTIDE SEQUENCE [LARGE SCALE GENOMIC DNA]</scope>
    <source>
        <strain evidence="3 4">CGMCC 1.6134</strain>
    </source>
</reference>
<dbReference type="PANTHER" id="PTHR46018">
    <property type="entry name" value="ZINC PHOSPHODIESTERASE ELAC PROTEIN 1"/>
    <property type="match status" value="1"/>
</dbReference>
<sequence>MKVTVIGYWHAFPEAGEAASGYLIEEGNFRVLIDCGSGVISQLQQYSDLEDIDAVIISHYHNDHIGDIGAFHYFRLLQPVISDKPQQPVTIYGHKEDPAGFEHLSFKNTITTEAYTADSPLEAGPFTFTFFKTIHPVPCYAMKIQTETAVLFYSADTAFSTELAHAASGADLLIAESTAYKGEDGAAFGHMTSEEAGQMAGLAKVPHLLLTHLPHFGDHEQMIGEAKNECPDTKVEKASSGWSKTLS</sequence>
<dbReference type="EMBL" id="FOTY01000013">
    <property type="protein sequence ID" value="SFM06664.1"/>
    <property type="molecule type" value="Genomic_DNA"/>
</dbReference>
<accession>A0A1I4MTP1</accession>
<dbReference type="GO" id="GO:0042781">
    <property type="term" value="F:3'-tRNA processing endoribonuclease activity"/>
    <property type="evidence" value="ECO:0007669"/>
    <property type="project" value="TreeGrafter"/>
</dbReference>
<organism evidence="3 4">
    <name type="scientific">Salibacterium qingdaonense</name>
    <dbReference type="NCBI Taxonomy" id="266892"/>
    <lineage>
        <taxon>Bacteria</taxon>
        <taxon>Bacillati</taxon>
        <taxon>Bacillota</taxon>
        <taxon>Bacilli</taxon>
        <taxon>Bacillales</taxon>
        <taxon>Bacillaceae</taxon>
    </lineage>
</organism>
<evidence type="ECO:0000313" key="3">
    <source>
        <dbReference type="EMBL" id="SFM06664.1"/>
    </source>
</evidence>